<evidence type="ECO:0000256" key="3">
    <source>
        <dbReference type="ARBA" id="ARBA00022679"/>
    </source>
</evidence>
<comment type="caution">
    <text evidence="6">The sequence shown here is derived from an EMBL/GenBank/DDBJ whole genome shotgun (WGS) entry which is preliminary data.</text>
</comment>
<dbReference type="GO" id="GO:0032259">
    <property type="term" value="P:methylation"/>
    <property type="evidence" value="ECO:0007669"/>
    <property type="project" value="UniProtKB-KW"/>
</dbReference>
<reference evidence="6 7" key="1">
    <citation type="submission" date="2020-12" db="EMBL/GenBank/DDBJ databases">
        <title>Oil enriched cultivation method for isolating marine PHA-producing bacteria.</title>
        <authorList>
            <person name="Zheng W."/>
            <person name="Yu S."/>
            <person name="Huang Y."/>
        </authorList>
    </citation>
    <scope>NUCLEOTIDE SEQUENCE [LARGE SCALE GENOMIC DNA]</scope>
    <source>
        <strain evidence="6 7">SN0-2</strain>
    </source>
</reference>
<keyword evidence="7" id="KW-1185">Reference proteome</keyword>
<accession>A0ABS3E6U7</accession>
<name>A0ABS3E6U7_9GAMM</name>
<proteinExistence type="predicted"/>
<keyword evidence="1" id="KW-0698">rRNA processing</keyword>
<dbReference type="Pfam" id="PF10672">
    <property type="entry name" value="Methyltrans_SAM"/>
    <property type="match status" value="1"/>
</dbReference>
<evidence type="ECO:0000313" key="6">
    <source>
        <dbReference type="EMBL" id="MBN8430933.1"/>
    </source>
</evidence>
<keyword evidence="4" id="KW-0949">S-adenosyl-L-methionine</keyword>
<sequence length="316" mass="35963">MNWEPLLQEVRSKLEQSRPTENALDSRRLFHGRGNSYPGFERVCVDGYHPAILVTLFEAYEGEDVLAQQLWALVQPFGYSGLAVQRRYQPRAPIQWEWGEPVEAPLARRGPLKFPLTFERQNVGFFLDIEPGRAWLERQVRALVEQGEDFKLLNLFAFTCAFSVVARAAGAPEVLNIDLNKGVLKRGQANHQYNRLPLKAIRFVARDALRDFKRYDRSGPFRLAVVDPPTRQRGAFEVESNYAKLLEKLPACLADEADLLLVLNSPAHSEAYFRELISAADPGYSVVERLPQNPDFPDSDPDAALKMLHVRFTRTV</sequence>
<dbReference type="InterPro" id="IPR029063">
    <property type="entry name" value="SAM-dependent_MTases_sf"/>
</dbReference>
<evidence type="ECO:0000313" key="7">
    <source>
        <dbReference type="Proteomes" id="UP000664293"/>
    </source>
</evidence>
<keyword evidence="2 6" id="KW-0489">Methyltransferase</keyword>
<dbReference type="EMBL" id="JAEKJR010000002">
    <property type="protein sequence ID" value="MBN8430933.1"/>
    <property type="molecule type" value="Genomic_DNA"/>
</dbReference>
<dbReference type="InterPro" id="IPR019614">
    <property type="entry name" value="SAM-dep_methyl-trfase"/>
</dbReference>
<dbReference type="GO" id="GO:0008168">
    <property type="term" value="F:methyltransferase activity"/>
    <property type="evidence" value="ECO:0007669"/>
    <property type="project" value="UniProtKB-KW"/>
</dbReference>
<dbReference type="Gene3D" id="3.40.50.150">
    <property type="entry name" value="Vaccinia Virus protein VP39"/>
    <property type="match status" value="1"/>
</dbReference>
<dbReference type="SUPFAM" id="SSF53335">
    <property type="entry name" value="S-adenosyl-L-methionine-dependent methyltransferases"/>
    <property type="match status" value="1"/>
</dbReference>
<dbReference type="Proteomes" id="UP000664293">
    <property type="component" value="Unassembled WGS sequence"/>
</dbReference>
<dbReference type="RefSeq" id="WP_207001261.1">
    <property type="nucleotide sequence ID" value="NZ_JAEKJR010000002.1"/>
</dbReference>
<gene>
    <name evidence="6" type="ORF">JF535_08705</name>
</gene>
<dbReference type="PANTHER" id="PTHR43042:SF3">
    <property type="entry name" value="RIBOSOMAL RNA LARGE SUBUNIT METHYLTRANSFERASE YWBD-RELATED"/>
    <property type="match status" value="1"/>
</dbReference>
<dbReference type="PANTHER" id="PTHR43042">
    <property type="entry name" value="SAM-DEPENDENT METHYLTRANSFERASE"/>
    <property type="match status" value="1"/>
</dbReference>
<keyword evidence="3" id="KW-0808">Transferase</keyword>
<protein>
    <submittedName>
        <fullName evidence="6">Class I SAM-dependent methyltransferase</fullName>
    </submittedName>
</protein>
<feature type="domain" description="S-adenosylmethionine-dependent methyltransferase" evidence="5">
    <location>
        <begin position="27"/>
        <end position="311"/>
    </location>
</feature>
<organism evidence="6 7">
    <name type="scientific">Microbulbifer salipaludis</name>
    <dbReference type="NCBI Taxonomy" id="187980"/>
    <lineage>
        <taxon>Bacteria</taxon>
        <taxon>Pseudomonadati</taxon>
        <taxon>Pseudomonadota</taxon>
        <taxon>Gammaproteobacteria</taxon>
        <taxon>Cellvibrionales</taxon>
        <taxon>Microbulbiferaceae</taxon>
        <taxon>Microbulbifer</taxon>
    </lineage>
</organism>
<evidence type="ECO:0000256" key="1">
    <source>
        <dbReference type="ARBA" id="ARBA00022552"/>
    </source>
</evidence>
<evidence type="ECO:0000256" key="4">
    <source>
        <dbReference type="ARBA" id="ARBA00022691"/>
    </source>
</evidence>
<evidence type="ECO:0000256" key="2">
    <source>
        <dbReference type="ARBA" id="ARBA00022603"/>
    </source>
</evidence>
<evidence type="ECO:0000259" key="5">
    <source>
        <dbReference type="Pfam" id="PF10672"/>
    </source>
</evidence>